<evidence type="ECO:0000256" key="1">
    <source>
        <dbReference type="ARBA" id="ARBA00022737"/>
    </source>
</evidence>
<dbReference type="PANTHER" id="PTHR46288:SF17">
    <property type="entry name" value="CYSTEINE_HISTIDINE-RICH C1 DOMAIN PROTEIN"/>
    <property type="match status" value="1"/>
</dbReference>
<evidence type="ECO:0000256" key="2">
    <source>
        <dbReference type="SAM" id="MobiDB-lite"/>
    </source>
</evidence>
<dbReference type="InterPro" id="IPR004146">
    <property type="entry name" value="DC1"/>
</dbReference>
<organism evidence="4 5">
    <name type="scientific">Hevea brasiliensis</name>
    <name type="common">Para rubber tree</name>
    <name type="synonym">Siphonia brasiliensis</name>
    <dbReference type="NCBI Taxonomy" id="3981"/>
    <lineage>
        <taxon>Eukaryota</taxon>
        <taxon>Viridiplantae</taxon>
        <taxon>Streptophyta</taxon>
        <taxon>Embryophyta</taxon>
        <taxon>Tracheophyta</taxon>
        <taxon>Spermatophyta</taxon>
        <taxon>Magnoliopsida</taxon>
        <taxon>eudicotyledons</taxon>
        <taxon>Gunneridae</taxon>
        <taxon>Pentapetalae</taxon>
        <taxon>rosids</taxon>
        <taxon>fabids</taxon>
        <taxon>Malpighiales</taxon>
        <taxon>Euphorbiaceae</taxon>
        <taxon>Crotonoideae</taxon>
        <taxon>Micrandreae</taxon>
        <taxon>Hevea</taxon>
    </lineage>
</organism>
<dbReference type="CDD" id="cd00029">
    <property type="entry name" value="C1"/>
    <property type="match status" value="1"/>
</dbReference>
<protein>
    <recommendedName>
        <fullName evidence="3">DC1 domain-containing protein</fullName>
    </recommendedName>
</protein>
<evidence type="ECO:0000313" key="5">
    <source>
        <dbReference type="Proteomes" id="UP001174677"/>
    </source>
</evidence>
<proteinExistence type="predicted"/>
<dbReference type="Pfam" id="PF03107">
    <property type="entry name" value="C1_2"/>
    <property type="match status" value="1"/>
</dbReference>
<feature type="region of interest" description="Disordered" evidence="2">
    <location>
        <begin position="1"/>
        <end position="28"/>
    </location>
</feature>
<dbReference type="EMBL" id="JARPOI010000005">
    <property type="protein sequence ID" value="KAJ9181188.1"/>
    <property type="molecule type" value="Genomic_DNA"/>
</dbReference>
<dbReference type="SUPFAM" id="SSF57889">
    <property type="entry name" value="Cysteine-rich domain"/>
    <property type="match status" value="1"/>
</dbReference>
<name>A0ABQ9MMN2_HEVBR</name>
<feature type="region of interest" description="Disordered" evidence="2">
    <location>
        <begin position="367"/>
        <end position="389"/>
    </location>
</feature>
<dbReference type="InterPro" id="IPR046349">
    <property type="entry name" value="C1-like_sf"/>
</dbReference>
<evidence type="ECO:0000313" key="4">
    <source>
        <dbReference type="EMBL" id="KAJ9181188.1"/>
    </source>
</evidence>
<comment type="caution">
    <text evidence="4">The sequence shown here is derived from an EMBL/GenBank/DDBJ whole genome shotgun (WGS) entry which is preliminary data.</text>
</comment>
<keyword evidence="1" id="KW-0677">Repeat</keyword>
<dbReference type="PANTHER" id="PTHR46288">
    <property type="entry name" value="PHORBOL-ESTER/DAG-TYPE DOMAIN-CONTAINING PROTEIN"/>
    <property type="match status" value="1"/>
</dbReference>
<feature type="compositionally biased region" description="Polar residues" evidence="2">
    <location>
        <begin position="245"/>
        <end position="255"/>
    </location>
</feature>
<sequence length="421" mass="46575">MEVEEKHTFHHFSRQHPLERSTSPSTTNSVTCYGCNIRILSGKDYYDCKTCLFSPHRICSKMPRKIRHPAHPDHYLTLLISPTSSNSTFKCRACGHFVSGFYYNCAVCGIYCHILCSALPLSVAICNHPHTLKIEFSPPYDFCCDLCNKPSYVGWLYRCRFSQPAMPLPNTLTRQILCSSASIMETNRLIDYGFKSNELMKLVVQGVTRGIHNQDRNGQEFAPDTANLEIGSGGIGCFQLHQTEPQMSSTGTSPLKGSRNKDPSASVSEDLMTIPSYQFSDLRFSIDLQKSCSGLDHRSQANKECSHQDMEVVPEVEARISCDNMGMLHNTSGNTPVFNPLYKAPGNWLNEASLHGDVNRYDGIKLGQNEENRNANGYGGKPGIKEHDAKSNSIKGVGIAYVGGSSLGVAAVQGMRNVLRA</sequence>
<evidence type="ECO:0000259" key="3">
    <source>
        <dbReference type="Pfam" id="PF03107"/>
    </source>
</evidence>
<reference evidence="4" key="1">
    <citation type="journal article" date="2023" name="Plant Biotechnol. J.">
        <title>Chromosome-level wild Hevea brasiliensis genome provides new tools for genomic-assisted breeding and valuable loci to elevate rubber yield.</title>
        <authorList>
            <person name="Cheng H."/>
            <person name="Song X."/>
            <person name="Hu Y."/>
            <person name="Wu T."/>
            <person name="Yang Q."/>
            <person name="An Z."/>
            <person name="Feng S."/>
            <person name="Deng Z."/>
            <person name="Wu W."/>
            <person name="Zeng X."/>
            <person name="Tu M."/>
            <person name="Wang X."/>
            <person name="Huang H."/>
        </authorList>
    </citation>
    <scope>NUCLEOTIDE SEQUENCE</scope>
    <source>
        <strain evidence="4">MT/VB/25A 57/8</strain>
    </source>
</reference>
<gene>
    <name evidence="4" type="ORF">P3X46_009342</name>
</gene>
<accession>A0ABQ9MMN2</accession>
<dbReference type="Proteomes" id="UP001174677">
    <property type="component" value="Chromosome 5"/>
</dbReference>
<feature type="region of interest" description="Disordered" evidence="2">
    <location>
        <begin position="245"/>
        <end position="266"/>
    </location>
</feature>
<feature type="domain" description="DC1" evidence="3">
    <location>
        <begin position="70"/>
        <end position="116"/>
    </location>
</feature>
<keyword evidence="5" id="KW-1185">Reference proteome</keyword>